<name>A0ABX7U1V2_STRCY</name>
<accession>A0ABX7U1V2</accession>
<gene>
    <name evidence="2" type="ORF">S1361_37095</name>
</gene>
<evidence type="ECO:0000313" key="2">
    <source>
        <dbReference type="EMBL" id="QTE03011.1"/>
    </source>
</evidence>
<feature type="signal peptide" evidence="1">
    <location>
        <begin position="1"/>
        <end position="31"/>
    </location>
</feature>
<sequence>MRERARIACRAAAVAIALAAAGGATTVPAVAAPTGVTQTAPAPAPTGLAYSYDAATEQVTVSWDPKDPADTVTTGYREGSCSGPSTADGPCFVRASGPLLTGSSFTFHRAAGLTSYFRLYAENAAHRLTGSAILTITT</sequence>
<keyword evidence="3" id="KW-1185">Reference proteome</keyword>
<feature type="chain" id="PRO_5045855781" description="Fibronectin type-III domain-containing protein" evidence="1">
    <location>
        <begin position="32"/>
        <end position="138"/>
    </location>
</feature>
<proteinExistence type="predicted"/>
<evidence type="ECO:0008006" key="4">
    <source>
        <dbReference type="Google" id="ProtNLM"/>
    </source>
</evidence>
<reference evidence="2 3" key="1">
    <citation type="submission" date="2021-03" db="EMBL/GenBank/DDBJ databases">
        <title>Complete genome sequence of Streptomyces cyanogenus S136, producer of anticancer angucycline landomycin A.</title>
        <authorList>
            <person name="Hrab P."/>
            <person name="Ruckert C."/>
            <person name="Busche T."/>
            <person name="Ostash I."/>
            <person name="Kalinowski J."/>
            <person name="Fedorenko V."/>
            <person name="Yushchuk O."/>
            <person name="Ostash B."/>
        </authorList>
    </citation>
    <scope>NUCLEOTIDE SEQUENCE [LARGE SCALE GENOMIC DNA]</scope>
    <source>
        <strain evidence="2 3">S136</strain>
    </source>
</reference>
<keyword evidence="1" id="KW-0732">Signal</keyword>
<organism evidence="2 3">
    <name type="scientific">Streptomyces cyanogenus</name>
    <dbReference type="NCBI Taxonomy" id="80860"/>
    <lineage>
        <taxon>Bacteria</taxon>
        <taxon>Bacillati</taxon>
        <taxon>Actinomycetota</taxon>
        <taxon>Actinomycetes</taxon>
        <taxon>Kitasatosporales</taxon>
        <taxon>Streptomycetaceae</taxon>
        <taxon>Streptomyces</taxon>
    </lineage>
</organism>
<dbReference type="EMBL" id="CP071839">
    <property type="protein sequence ID" value="QTE03011.1"/>
    <property type="molecule type" value="Genomic_DNA"/>
</dbReference>
<evidence type="ECO:0000313" key="3">
    <source>
        <dbReference type="Proteomes" id="UP000663908"/>
    </source>
</evidence>
<dbReference type="Proteomes" id="UP000663908">
    <property type="component" value="Chromosome"/>
</dbReference>
<evidence type="ECO:0000256" key="1">
    <source>
        <dbReference type="SAM" id="SignalP"/>
    </source>
</evidence>
<protein>
    <recommendedName>
        <fullName evidence="4">Fibronectin type-III domain-containing protein</fullName>
    </recommendedName>
</protein>